<dbReference type="GO" id="GO:0016791">
    <property type="term" value="F:phosphatase activity"/>
    <property type="evidence" value="ECO:0007669"/>
    <property type="project" value="TreeGrafter"/>
</dbReference>
<evidence type="ECO:0000313" key="3">
    <source>
        <dbReference type="EMBL" id="AWG25249.1"/>
    </source>
</evidence>
<dbReference type="Proteomes" id="UP000244677">
    <property type="component" value="Chromosome"/>
</dbReference>
<dbReference type="Gene3D" id="3.60.21.10">
    <property type="match status" value="1"/>
</dbReference>
<evidence type="ECO:0000259" key="2">
    <source>
        <dbReference type="Pfam" id="PF12850"/>
    </source>
</evidence>
<dbReference type="EMBL" id="CP020919">
    <property type="protein sequence ID" value="AWG25249.1"/>
    <property type="molecule type" value="Genomic_DNA"/>
</dbReference>
<dbReference type="InterPro" id="IPR050126">
    <property type="entry name" value="Ap4A_hydrolase"/>
</dbReference>
<comment type="similarity">
    <text evidence="1">Belongs to the metallophosphoesterase superfamily. YfcE family.</text>
</comment>
<dbReference type="InterPro" id="IPR024654">
    <property type="entry name" value="Calcineurin-like_PHP_lpxH"/>
</dbReference>
<dbReference type="RefSeq" id="WP_108736852.1">
    <property type="nucleotide sequence ID" value="NZ_CP020919.1"/>
</dbReference>
<dbReference type="AlphaFoldDB" id="A0A2S1LNF7"/>
<name>A0A2S1LNF7_9FLAO</name>
<dbReference type="PIRSF" id="PIRSF000883">
    <property type="entry name" value="Pesterase_MJ0912"/>
    <property type="match status" value="1"/>
</dbReference>
<dbReference type="InterPro" id="IPR011152">
    <property type="entry name" value="Pesterase_MJ0912"/>
</dbReference>
<dbReference type="KEGG" id="fki:FK004_08385"/>
<sequence length="249" mass="27941">MNTIAIFSDVHGNLPALETVLADIRNRNINQLYCLGDLIDFAPWHNEVIRTIRDLGIPCLMGNHDERIAFNLDITPLLKHNPTEAAARNAAINYSKQSIAPDCKEYLSQLPEHLRLTISQSGKETDILLVHGSTRSNNEYIYEEHDIDDIRKMLNDSQADMVIMGHTHKSYIRTVPATADSKGGMAINCGSVGRSREGQPLASYLILEIDEEGIRPEIIQIPYPVTAVIEAIRKSDIPDFYAEFLMQTI</sequence>
<organism evidence="3 4">
    <name type="scientific">Flavobacterium kingsejongi</name>
    <dbReference type="NCBI Taxonomy" id="1678728"/>
    <lineage>
        <taxon>Bacteria</taxon>
        <taxon>Pseudomonadati</taxon>
        <taxon>Bacteroidota</taxon>
        <taxon>Flavobacteriia</taxon>
        <taxon>Flavobacteriales</taxon>
        <taxon>Flavobacteriaceae</taxon>
        <taxon>Flavobacterium</taxon>
    </lineage>
</organism>
<dbReference type="CDD" id="cd00838">
    <property type="entry name" value="MPP_superfamily"/>
    <property type="match status" value="1"/>
</dbReference>
<evidence type="ECO:0000256" key="1">
    <source>
        <dbReference type="ARBA" id="ARBA00008950"/>
    </source>
</evidence>
<dbReference type="GO" id="GO:0005737">
    <property type="term" value="C:cytoplasm"/>
    <property type="evidence" value="ECO:0007669"/>
    <property type="project" value="TreeGrafter"/>
</dbReference>
<proteinExistence type="inferred from homology"/>
<dbReference type="PANTHER" id="PTHR42850">
    <property type="entry name" value="METALLOPHOSPHOESTERASE"/>
    <property type="match status" value="1"/>
</dbReference>
<feature type="domain" description="Calcineurin-like phosphoesterase" evidence="2">
    <location>
        <begin position="4"/>
        <end position="211"/>
    </location>
</feature>
<dbReference type="SUPFAM" id="SSF56300">
    <property type="entry name" value="Metallo-dependent phosphatases"/>
    <property type="match status" value="1"/>
</dbReference>
<reference evidence="3 4" key="1">
    <citation type="submission" date="2017-04" db="EMBL/GenBank/DDBJ databases">
        <title>Complete genome sequence of Flavobacterium kingsejong AJ004.</title>
        <authorList>
            <person name="Lee P.C."/>
        </authorList>
    </citation>
    <scope>NUCLEOTIDE SEQUENCE [LARGE SCALE GENOMIC DNA]</scope>
    <source>
        <strain evidence="3 4">AJ004</strain>
    </source>
</reference>
<dbReference type="InterPro" id="IPR029052">
    <property type="entry name" value="Metallo-depent_PP-like"/>
</dbReference>
<protein>
    <submittedName>
        <fullName evidence="3">Metallophosphatase family protein</fullName>
    </submittedName>
</protein>
<keyword evidence="4" id="KW-1185">Reference proteome</keyword>
<dbReference type="Pfam" id="PF12850">
    <property type="entry name" value="Metallophos_2"/>
    <property type="match status" value="1"/>
</dbReference>
<dbReference type="PANTHER" id="PTHR42850:SF2">
    <property type="entry name" value="BLL5683 PROTEIN"/>
    <property type="match status" value="1"/>
</dbReference>
<evidence type="ECO:0000313" key="4">
    <source>
        <dbReference type="Proteomes" id="UP000244677"/>
    </source>
</evidence>
<gene>
    <name evidence="3" type="ORF">FK004_08385</name>
</gene>
<accession>A0A2S1LNF7</accession>
<dbReference type="OrthoDB" id="9813918at2"/>